<dbReference type="InterPro" id="IPR003593">
    <property type="entry name" value="AAA+_ATPase"/>
</dbReference>
<keyword evidence="2 5" id="KW-0067">ATP-binding</keyword>
<dbReference type="PANTHER" id="PTHR42794">
    <property type="entry name" value="HEMIN IMPORT ATP-BINDING PROTEIN HMUV"/>
    <property type="match status" value="1"/>
</dbReference>
<evidence type="ECO:0000256" key="1">
    <source>
        <dbReference type="ARBA" id="ARBA00022741"/>
    </source>
</evidence>
<dbReference type="EMBL" id="JAQFWQ010000038">
    <property type="protein sequence ID" value="MDA2811899.1"/>
    <property type="molecule type" value="Genomic_DNA"/>
</dbReference>
<protein>
    <submittedName>
        <fullName evidence="5">ABC transporter ATP-binding protein</fullName>
    </submittedName>
</protein>
<dbReference type="InterPro" id="IPR027417">
    <property type="entry name" value="P-loop_NTPase"/>
</dbReference>
<dbReference type="Proteomes" id="UP001527866">
    <property type="component" value="Unassembled WGS sequence"/>
</dbReference>
<accession>A0ABT4U4M9</accession>
<dbReference type="Pfam" id="PF00005">
    <property type="entry name" value="ABC_tran"/>
    <property type="match status" value="1"/>
</dbReference>
<reference evidence="5 6" key="1">
    <citation type="submission" date="2023-01" db="EMBL/GenBank/DDBJ databases">
        <title>Draft genome sequence of Nocardiopsis sp. RSe5-2 isolated from halophytes.</title>
        <authorList>
            <person name="Duangmal K."/>
            <person name="Chantavorakit T."/>
        </authorList>
    </citation>
    <scope>NUCLEOTIDE SEQUENCE [LARGE SCALE GENOMIC DNA]</scope>
    <source>
        <strain evidence="5 6">RSe5-2</strain>
    </source>
</reference>
<evidence type="ECO:0000256" key="3">
    <source>
        <dbReference type="SAM" id="MobiDB-lite"/>
    </source>
</evidence>
<evidence type="ECO:0000313" key="6">
    <source>
        <dbReference type="Proteomes" id="UP001527866"/>
    </source>
</evidence>
<name>A0ABT4U4M9_9ACTN</name>
<evidence type="ECO:0000259" key="4">
    <source>
        <dbReference type="PROSITE" id="PS50893"/>
    </source>
</evidence>
<organism evidence="5 6">
    <name type="scientific">Nocardiopsis endophytica</name>
    <dbReference type="NCBI Taxonomy" id="3018445"/>
    <lineage>
        <taxon>Bacteria</taxon>
        <taxon>Bacillati</taxon>
        <taxon>Actinomycetota</taxon>
        <taxon>Actinomycetes</taxon>
        <taxon>Streptosporangiales</taxon>
        <taxon>Nocardiopsidaceae</taxon>
        <taxon>Nocardiopsis</taxon>
    </lineage>
</organism>
<dbReference type="Gene3D" id="3.40.50.300">
    <property type="entry name" value="P-loop containing nucleotide triphosphate hydrolases"/>
    <property type="match status" value="1"/>
</dbReference>
<comment type="caution">
    <text evidence="5">The sequence shown here is derived from an EMBL/GenBank/DDBJ whole genome shotgun (WGS) entry which is preliminary data.</text>
</comment>
<sequence>MRVDIEGLDAHRGGRRVVSEVSVSVPSGTVLGMLGPNGSGKSTLLRAVSGVAAPSSGRVLLDGRDTASLSRREMALRVAVMAQEHSEEFEIPVLDMVLLGRIPHGRGFGNDSDRDVAVALGALERVGASHLARRAFSALSGGERQRVLFARALAQDTPVLVLDEPTNHLDIAHQLELLDLIRATDKTVLVALHDLNLAARSCDTVGVLVDGRLAALGAPDEVLDTALIRTAFDVDSTAVDHPRSGQRHFLFDARSSAARDGADHRDGRDDPDRPDTEPDHEGTPVSLTAPEGSTRP</sequence>
<keyword evidence="1" id="KW-0547">Nucleotide-binding</keyword>
<dbReference type="PROSITE" id="PS50893">
    <property type="entry name" value="ABC_TRANSPORTER_2"/>
    <property type="match status" value="1"/>
</dbReference>
<dbReference type="CDD" id="cd03214">
    <property type="entry name" value="ABC_Iron-Siderophores_B12_Hemin"/>
    <property type="match status" value="1"/>
</dbReference>
<dbReference type="PROSITE" id="PS00211">
    <property type="entry name" value="ABC_TRANSPORTER_1"/>
    <property type="match status" value="1"/>
</dbReference>
<dbReference type="SUPFAM" id="SSF52540">
    <property type="entry name" value="P-loop containing nucleoside triphosphate hydrolases"/>
    <property type="match status" value="1"/>
</dbReference>
<dbReference type="SMART" id="SM00382">
    <property type="entry name" value="AAA"/>
    <property type="match status" value="1"/>
</dbReference>
<proteinExistence type="predicted"/>
<dbReference type="InterPro" id="IPR003439">
    <property type="entry name" value="ABC_transporter-like_ATP-bd"/>
</dbReference>
<dbReference type="GO" id="GO:0005524">
    <property type="term" value="F:ATP binding"/>
    <property type="evidence" value="ECO:0007669"/>
    <property type="project" value="UniProtKB-KW"/>
</dbReference>
<dbReference type="PANTHER" id="PTHR42794:SF2">
    <property type="entry name" value="ABC TRANSPORTER ATP-BINDING PROTEIN"/>
    <property type="match status" value="1"/>
</dbReference>
<feature type="region of interest" description="Disordered" evidence="3">
    <location>
        <begin position="252"/>
        <end position="296"/>
    </location>
</feature>
<feature type="compositionally biased region" description="Basic and acidic residues" evidence="3">
    <location>
        <begin position="260"/>
        <end position="282"/>
    </location>
</feature>
<evidence type="ECO:0000313" key="5">
    <source>
        <dbReference type="EMBL" id="MDA2811899.1"/>
    </source>
</evidence>
<feature type="domain" description="ABC transporter" evidence="4">
    <location>
        <begin position="3"/>
        <end position="235"/>
    </location>
</feature>
<evidence type="ECO:0000256" key="2">
    <source>
        <dbReference type="ARBA" id="ARBA00022840"/>
    </source>
</evidence>
<dbReference type="InterPro" id="IPR017871">
    <property type="entry name" value="ABC_transporter-like_CS"/>
</dbReference>
<gene>
    <name evidence="5" type="ORF">O4J56_14745</name>
</gene>
<keyword evidence="6" id="KW-1185">Reference proteome</keyword>
<dbReference type="RefSeq" id="WP_270686352.1">
    <property type="nucleotide sequence ID" value="NZ_JAQFWQ010000038.1"/>
</dbReference>